<feature type="signal peptide" evidence="1">
    <location>
        <begin position="1"/>
        <end position="19"/>
    </location>
</feature>
<evidence type="ECO:0000313" key="3">
    <source>
        <dbReference type="Proteomes" id="UP000049983"/>
    </source>
</evidence>
<dbReference type="OrthoDB" id="9797506at2"/>
<dbReference type="Proteomes" id="UP000049983">
    <property type="component" value="Unassembled WGS sequence"/>
</dbReference>
<protein>
    <submittedName>
        <fullName evidence="2">Uncharacterized protein</fullName>
    </submittedName>
</protein>
<feature type="chain" id="PRO_5009788135" evidence="1">
    <location>
        <begin position="20"/>
        <end position="314"/>
    </location>
</feature>
<reference evidence="3" key="1">
    <citation type="submission" date="2015-07" db="EMBL/GenBank/DDBJ databases">
        <authorList>
            <person name="Rodrigo-Torres Lidia"/>
            <person name="Arahal R.David."/>
        </authorList>
    </citation>
    <scope>NUCLEOTIDE SEQUENCE [LARGE SCALE GENOMIC DNA]</scope>
    <source>
        <strain evidence="3">CECT 5096</strain>
    </source>
</reference>
<dbReference type="Gene3D" id="2.60.120.260">
    <property type="entry name" value="Galactose-binding domain-like"/>
    <property type="match status" value="1"/>
</dbReference>
<evidence type="ECO:0000256" key="1">
    <source>
        <dbReference type="SAM" id="SignalP"/>
    </source>
</evidence>
<name>A0A0M7AWX3_9HYPH</name>
<sequence length="314" mass="33611">MRYALAGLLFATAPFGAEAQEATFTTGLATEINPGLFDCGPGTRASAVGEIKSDDGTVWTVPAATNYGTAPFATDLFNECGGDRLDSLAELDLDSVPIMDAGGSEQFTAYVFADNYFELYVNGTLIAVDPVPFTKFNSNVVRFTADRPVTLAIMMADWEENLGLGSEDNRGKAFHPGDGGLVAHIQDANGATVAITDDSWRAQTFYTSPLNDRGCLVVDGHSRDSSACSQEGVDDATGYSAAHWAVPSDWMMPSFDDSIWPAAVTFSNETVGVNNKKAFTNFEDIFDTPGANADFIWSSNLVLDNLVLLRKTAD</sequence>
<dbReference type="RefSeq" id="WP_055121220.1">
    <property type="nucleotide sequence ID" value="NZ_CXWA01000014.1"/>
</dbReference>
<keyword evidence="1" id="KW-0732">Signal</keyword>
<dbReference type="STRING" id="311410.LA5095_05724"/>
<dbReference type="GeneID" id="97673204"/>
<organism evidence="2 3">
    <name type="scientific">Roseibium album</name>
    <dbReference type="NCBI Taxonomy" id="311410"/>
    <lineage>
        <taxon>Bacteria</taxon>
        <taxon>Pseudomonadati</taxon>
        <taxon>Pseudomonadota</taxon>
        <taxon>Alphaproteobacteria</taxon>
        <taxon>Hyphomicrobiales</taxon>
        <taxon>Stappiaceae</taxon>
        <taxon>Roseibium</taxon>
    </lineage>
</organism>
<dbReference type="AlphaFoldDB" id="A0A0M7AWX3"/>
<accession>A0A0M7AWX3</accession>
<dbReference type="EMBL" id="CXWC01000017">
    <property type="protein sequence ID" value="CTQ79031.1"/>
    <property type="molecule type" value="Genomic_DNA"/>
</dbReference>
<keyword evidence="3" id="KW-1185">Reference proteome</keyword>
<gene>
    <name evidence="2" type="ORF">LA5096_05974</name>
</gene>
<proteinExistence type="predicted"/>
<evidence type="ECO:0000313" key="2">
    <source>
        <dbReference type="EMBL" id="CTQ79031.1"/>
    </source>
</evidence>